<dbReference type="PROSITE" id="PS50109">
    <property type="entry name" value="HIS_KIN"/>
    <property type="match status" value="1"/>
</dbReference>
<sequence length="627" mass="67866">MSRSSPNPIRVLHVDDDPESVERVAAVETANERFTVEAVSGPDEGLDRLVDGEFDCVVSEYDLEGRDGVALLEAVRADHPELPFVLFTDEGNEAVASEAISADITDYLRKGTVADGSTELTERIEAAVESAREGRARRRRLRAIDDAEEGIGIIEADGTYSYVNEAYADLYGYEPEEMVGESFTVTYPDGALETVRADVMPAVEGTGFWRGETTGVRADGTTFVEDHTLAKADGERLVCSVFDKTDRGGNEDAIEGIHTTVRELMEATTFEAVAETAVRAVRDVVGLPNNAVHRYDEESEALVPVAWTDEAERLLGEVPPIPRGGGLAWDAFEDGERRVYDDVSTVSGRLTEETPIRSEVIFPLGDHGVLLVGTTEPDAFERTDVTLAGTFAVHATTALDGIRSERELRAEREVLEQQNERLERFAGIVSHDLRNPLTVAQGRLELLAEDYDEEHVAAIRRSHDRMEALIEDILTLAREGEGATEAEPVDLADAAAECWTHVETAEATLAVEATATVRADPGRLQQLLENCVRNAVEHGATSADGASDLTVTIGDFEGGFYVADDGPGIPENERDRVFEAGFSSADDGTGLGLNIVAGIAESHGWDIDVRESEAGGARFEVTGVETV</sequence>
<evidence type="ECO:0000313" key="11">
    <source>
        <dbReference type="EMBL" id="ELZ26956.1"/>
    </source>
</evidence>
<evidence type="ECO:0000256" key="5">
    <source>
        <dbReference type="ARBA" id="ARBA00022777"/>
    </source>
</evidence>
<gene>
    <name evidence="11" type="ORF">C475_08476</name>
</gene>
<dbReference type="Gene3D" id="1.10.287.130">
    <property type="match status" value="1"/>
</dbReference>
<proteinExistence type="predicted"/>
<evidence type="ECO:0000256" key="1">
    <source>
        <dbReference type="ARBA" id="ARBA00000085"/>
    </source>
</evidence>
<dbReference type="Pfam" id="PF00072">
    <property type="entry name" value="Response_reg"/>
    <property type="match status" value="1"/>
</dbReference>
<dbReference type="InterPro" id="IPR005467">
    <property type="entry name" value="His_kinase_dom"/>
</dbReference>
<dbReference type="RefSeq" id="WP_006883371.1">
    <property type="nucleotide sequence ID" value="NZ_AOIU01000018.1"/>
</dbReference>
<dbReference type="InterPro" id="IPR001789">
    <property type="entry name" value="Sig_transdc_resp-reg_receiver"/>
</dbReference>
<dbReference type="InterPro" id="IPR003018">
    <property type="entry name" value="GAF"/>
</dbReference>
<comment type="caution">
    <text evidence="7">Lacks conserved residue(s) required for the propagation of feature annotation.</text>
</comment>
<evidence type="ECO:0000256" key="3">
    <source>
        <dbReference type="ARBA" id="ARBA00022553"/>
    </source>
</evidence>
<dbReference type="PRINTS" id="PR00344">
    <property type="entry name" value="BCTRLSENSOR"/>
</dbReference>
<dbReference type="SMART" id="SM00448">
    <property type="entry name" value="REC"/>
    <property type="match status" value="1"/>
</dbReference>
<dbReference type="PATRIC" id="fig|797114.5.peg.1727"/>
<dbReference type="SUPFAM" id="SSF52172">
    <property type="entry name" value="CheY-like"/>
    <property type="match status" value="1"/>
</dbReference>
<dbReference type="OrthoDB" id="8127at2157"/>
<dbReference type="InterPro" id="IPR036890">
    <property type="entry name" value="HATPase_C_sf"/>
</dbReference>
<comment type="catalytic activity">
    <reaction evidence="1">
        <text>ATP + protein L-histidine = ADP + protein N-phospho-L-histidine.</text>
        <dbReference type="EC" id="2.7.13.3"/>
    </reaction>
</comment>
<dbReference type="SMART" id="SM00388">
    <property type="entry name" value="HisKA"/>
    <property type="match status" value="1"/>
</dbReference>
<reference evidence="11 12" key="1">
    <citation type="journal article" date="2014" name="PLoS Genet.">
        <title>Phylogenetically driven sequencing of extremely halophilic archaea reveals strategies for static and dynamic osmo-response.</title>
        <authorList>
            <person name="Becker E.A."/>
            <person name="Seitzer P.M."/>
            <person name="Tritt A."/>
            <person name="Larsen D."/>
            <person name="Krusor M."/>
            <person name="Yao A.I."/>
            <person name="Wu D."/>
            <person name="Madern D."/>
            <person name="Eisen J.A."/>
            <person name="Darling A.E."/>
            <person name="Facciotti M.T."/>
        </authorList>
    </citation>
    <scope>NUCLEOTIDE SEQUENCE [LARGE SCALE GENOMIC DNA]</scope>
    <source>
        <strain evidence="11 12">2-9-1</strain>
    </source>
</reference>
<evidence type="ECO:0000259" key="10">
    <source>
        <dbReference type="PROSITE" id="PS50112"/>
    </source>
</evidence>
<dbReference type="GO" id="GO:0000155">
    <property type="term" value="F:phosphorelay sensor kinase activity"/>
    <property type="evidence" value="ECO:0007669"/>
    <property type="project" value="InterPro"/>
</dbReference>
<dbReference type="PANTHER" id="PTHR43711:SF1">
    <property type="entry name" value="HISTIDINE KINASE 1"/>
    <property type="match status" value="1"/>
</dbReference>
<evidence type="ECO:0000259" key="9">
    <source>
        <dbReference type="PROSITE" id="PS50110"/>
    </source>
</evidence>
<dbReference type="SUPFAM" id="SSF55874">
    <property type="entry name" value="ATPase domain of HSP90 chaperone/DNA topoisomerase II/histidine kinase"/>
    <property type="match status" value="1"/>
</dbReference>
<keyword evidence="5" id="KW-0418">Kinase</keyword>
<dbReference type="CDD" id="cd00075">
    <property type="entry name" value="HATPase"/>
    <property type="match status" value="1"/>
</dbReference>
<dbReference type="Proteomes" id="UP000011626">
    <property type="component" value="Unassembled WGS sequence"/>
</dbReference>
<dbReference type="Pfam" id="PF00512">
    <property type="entry name" value="HisKA"/>
    <property type="match status" value="1"/>
</dbReference>
<dbReference type="CDD" id="cd00130">
    <property type="entry name" value="PAS"/>
    <property type="match status" value="1"/>
</dbReference>
<evidence type="ECO:0000256" key="6">
    <source>
        <dbReference type="ARBA" id="ARBA00023012"/>
    </source>
</evidence>
<dbReference type="SMART" id="SM00091">
    <property type="entry name" value="PAS"/>
    <property type="match status" value="1"/>
</dbReference>
<dbReference type="SUPFAM" id="SSF55781">
    <property type="entry name" value="GAF domain-like"/>
    <property type="match status" value="1"/>
</dbReference>
<dbReference type="Pfam" id="PF02518">
    <property type="entry name" value="HATPase_c"/>
    <property type="match status" value="1"/>
</dbReference>
<dbReference type="Gene3D" id="3.40.50.2300">
    <property type="match status" value="1"/>
</dbReference>
<evidence type="ECO:0000313" key="12">
    <source>
        <dbReference type="Proteomes" id="UP000011626"/>
    </source>
</evidence>
<dbReference type="InterPro" id="IPR029016">
    <property type="entry name" value="GAF-like_dom_sf"/>
</dbReference>
<dbReference type="SUPFAM" id="SSF47384">
    <property type="entry name" value="Homodimeric domain of signal transducing histidine kinase"/>
    <property type="match status" value="1"/>
</dbReference>
<keyword evidence="3" id="KW-0597">Phosphoprotein</keyword>
<feature type="domain" description="Response regulatory" evidence="9">
    <location>
        <begin position="10"/>
        <end position="125"/>
    </location>
</feature>
<organism evidence="11 12">
    <name type="scientific">Halosimplex carlsbadense 2-9-1</name>
    <dbReference type="NCBI Taxonomy" id="797114"/>
    <lineage>
        <taxon>Archaea</taxon>
        <taxon>Methanobacteriati</taxon>
        <taxon>Methanobacteriota</taxon>
        <taxon>Stenosarchaea group</taxon>
        <taxon>Halobacteria</taxon>
        <taxon>Halobacteriales</taxon>
        <taxon>Haloarculaceae</taxon>
        <taxon>Halosimplex</taxon>
    </lineage>
</organism>
<dbReference type="InterPro" id="IPR035965">
    <property type="entry name" value="PAS-like_dom_sf"/>
</dbReference>
<dbReference type="InterPro" id="IPR003594">
    <property type="entry name" value="HATPase_dom"/>
</dbReference>
<dbReference type="NCBIfam" id="TIGR00229">
    <property type="entry name" value="sensory_box"/>
    <property type="match status" value="1"/>
</dbReference>
<dbReference type="eggNOG" id="arCOG02329">
    <property type="taxonomic scope" value="Archaea"/>
</dbReference>
<evidence type="ECO:0000259" key="8">
    <source>
        <dbReference type="PROSITE" id="PS50109"/>
    </source>
</evidence>
<dbReference type="Gene3D" id="3.30.450.40">
    <property type="match status" value="1"/>
</dbReference>
<dbReference type="PROSITE" id="PS50110">
    <property type="entry name" value="RESPONSE_REGULATORY"/>
    <property type="match status" value="1"/>
</dbReference>
<dbReference type="CDD" id="cd00082">
    <property type="entry name" value="HisKA"/>
    <property type="match status" value="1"/>
</dbReference>
<keyword evidence="12" id="KW-1185">Reference proteome</keyword>
<dbReference type="PROSITE" id="PS50112">
    <property type="entry name" value="PAS"/>
    <property type="match status" value="1"/>
</dbReference>
<dbReference type="InterPro" id="IPR011006">
    <property type="entry name" value="CheY-like_superfamily"/>
</dbReference>
<dbReference type="SMART" id="SM00065">
    <property type="entry name" value="GAF"/>
    <property type="match status" value="1"/>
</dbReference>
<evidence type="ECO:0000256" key="7">
    <source>
        <dbReference type="PROSITE-ProRule" id="PRU00169"/>
    </source>
</evidence>
<feature type="domain" description="PAS" evidence="10">
    <location>
        <begin position="136"/>
        <end position="206"/>
    </location>
</feature>
<dbReference type="STRING" id="797114.C475_08476"/>
<dbReference type="CDD" id="cd00156">
    <property type="entry name" value="REC"/>
    <property type="match status" value="1"/>
</dbReference>
<evidence type="ECO:0000256" key="4">
    <source>
        <dbReference type="ARBA" id="ARBA00022679"/>
    </source>
</evidence>
<dbReference type="InterPro" id="IPR036097">
    <property type="entry name" value="HisK_dim/P_sf"/>
</dbReference>
<dbReference type="PANTHER" id="PTHR43711">
    <property type="entry name" value="TWO-COMPONENT HISTIDINE KINASE"/>
    <property type="match status" value="1"/>
</dbReference>
<dbReference type="AlphaFoldDB" id="M0CUP6"/>
<name>M0CUP6_9EURY</name>
<dbReference type="EC" id="2.7.13.3" evidence="2"/>
<keyword evidence="4" id="KW-0808">Transferase</keyword>
<keyword evidence="6" id="KW-0902">Two-component regulatory system</keyword>
<dbReference type="InterPro" id="IPR000014">
    <property type="entry name" value="PAS"/>
</dbReference>
<dbReference type="Pfam" id="PF13185">
    <property type="entry name" value="GAF_2"/>
    <property type="match status" value="1"/>
</dbReference>
<dbReference type="SUPFAM" id="SSF55785">
    <property type="entry name" value="PYP-like sensor domain (PAS domain)"/>
    <property type="match status" value="1"/>
</dbReference>
<feature type="domain" description="Histidine kinase" evidence="8">
    <location>
        <begin position="428"/>
        <end position="622"/>
    </location>
</feature>
<protein>
    <recommendedName>
        <fullName evidence="2">histidine kinase</fullName>
        <ecNumber evidence="2">2.7.13.3</ecNumber>
    </recommendedName>
</protein>
<dbReference type="InterPro" id="IPR003661">
    <property type="entry name" value="HisK_dim/P_dom"/>
</dbReference>
<dbReference type="SMART" id="SM00387">
    <property type="entry name" value="HATPase_c"/>
    <property type="match status" value="1"/>
</dbReference>
<accession>M0CUP6</accession>
<dbReference type="Gene3D" id="3.30.450.20">
    <property type="entry name" value="PAS domain"/>
    <property type="match status" value="1"/>
</dbReference>
<evidence type="ECO:0000256" key="2">
    <source>
        <dbReference type="ARBA" id="ARBA00012438"/>
    </source>
</evidence>
<dbReference type="InterPro" id="IPR050736">
    <property type="entry name" value="Sensor_HK_Regulatory"/>
</dbReference>
<dbReference type="InterPro" id="IPR013656">
    <property type="entry name" value="PAS_4"/>
</dbReference>
<comment type="caution">
    <text evidence="11">The sequence shown here is derived from an EMBL/GenBank/DDBJ whole genome shotgun (WGS) entry which is preliminary data.</text>
</comment>
<dbReference type="Gene3D" id="3.30.565.10">
    <property type="entry name" value="Histidine kinase-like ATPase, C-terminal domain"/>
    <property type="match status" value="1"/>
</dbReference>
<dbReference type="eggNOG" id="arCOG02333">
    <property type="taxonomic scope" value="Archaea"/>
</dbReference>
<dbReference type="InterPro" id="IPR004358">
    <property type="entry name" value="Sig_transdc_His_kin-like_C"/>
</dbReference>
<dbReference type="Pfam" id="PF08448">
    <property type="entry name" value="PAS_4"/>
    <property type="match status" value="1"/>
</dbReference>
<dbReference type="EMBL" id="AOIU01000018">
    <property type="protein sequence ID" value="ELZ26956.1"/>
    <property type="molecule type" value="Genomic_DNA"/>
</dbReference>